<evidence type="ECO:0000313" key="2">
    <source>
        <dbReference type="Proteomes" id="UP000053989"/>
    </source>
</evidence>
<dbReference type="HOGENOM" id="CLU_2387450_0_0_1"/>
<proteinExistence type="predicted"/>
<reference evidence="1 2" key="1">
    <citation type="submission" date="2014-04" db="EMBL/GenBank/DDBJ databases">
        <authorList>
            <consortium name="DOE Joint Genome Institute"/>
            <person name="Kuo A."/>
            <person name="Kohler A."/>
            <person name="Nagy L.G."/>
            <person name="Floudas D."/>
            <person name="Copeland A."/>
            <person name="Barry K.W."/>
            <person name="Cichocki N."/>
            <person name="Veneault-Fourrey C."/>
            <person name="LaButti K."/>
            <person name="Lindquist E.A."/>
            <person name="Lipzen A."/>
            <person name="Lundell T."/>
            <person name="Morin E."/>
            <person name="Murat C."/>
            <person name="Sun H."/>
            <person name="Tunlid A."/>
            <person name="Henrissat B."/>
            <person name="Grigoriev I.V."/>
            <person name="Hibbett D.S."/>
            <person name="Martin F."/>
            <person name="Nordberg H.P."/>
            <person name="Cantor M.N."/>
            <person name="Hua S.X."/>
        </authorList>
    </citation>
    <scope>NUCLEOTIDE SEQUENCE [LARGE SCALE GENOMIC DNA]</scope>
    <source>
        <strain evidence="1 2">Foug A</strain>
    </source>
</reference>
<sequence length="94" mass="10058">MVQSLPANPGLADSSDMIRCEENRGETCLVTHACTIGEPSPRCAEPKAPGKVCQPRPHVAVQMCDSIIGRQARVRNVPLLQGRNPRSAIGCTHA</sequence>
<dbReference type="AlphaFoldDB" id="A0A0C3DZP2"/>
<dbReference type="Proteomes" id="UP000053989">
    <property type="component" value="Unassembled WGS sequence"/>
</dbReference>
<protein>
    <submittedName>
        <fullName evidence="1">Uncharacterized protein</fullName>
    </submittedName>
</protein>
<reference evidence="2" key="2">
    <citation type="submission" date="2015-01" db="EMBL/GenBank/DDBJ databases">
        <title>Evolutionary Origins and Diversification of the Mycorrhizal Mutualists.</title>
        <authorList>
            <consortium name="DOE Joint Genome Institute"/>
            <consortium name="Mycorrhizal Genomics Consortium"/>
            <person name="Kohler A."/>
            <person name="Kuo A."/>
            <person name="Nagy L.G."/>
            <person name="Floudas D."/>
            <person name="Copeland A."/>
            <person name="Barry K.W."/>
            <person name="Cichocki N."/>
            <person name="Veneault-Fourrey C."/>
            <person name="LaButti K."/>
            <person name="Lindquist E.A."/>
            <person name="Lipzen A."/>
            <person name="Lundell T."/>
            <person name="Morin E."/>
            <person name="Murat C."/>
            <person name="Riley R."/>
            <person name="Ohm R."/>
            <person name="Sun H."/>
            <person name="Tunlid A."/>
            <person name="Henrissat B."/>
            <person name="Grigoriev I.V."/>
            <person name="Hibbett D.S."/>
            <person name="Martin F."/>
        </authorList>
    </citation>
    <scope>NUCLEOTIDE SEQUENCE [LARGE SCALE GENOMIC DNA]</scope>
    <source>
        <strain evidence="2">Foug A</strain>
    </source>
</reference>
<dbReference type="EMBL" id="KN822019">
    <property type="protein sequence ID" value="KIM66020.1"/>
    <property type="molecule type" value="Genomic_DNA"/>
</dbReference>
<organism evidence="1 2">
    <name type="scientific">Scleroderma citrinum Foug A</name>
    <dbReference type="NCBI Taxonomy" id="1036808"/>
    <lineage>
        <taxon>Eukaryota</taxon>
        <taxon>Fungi</taxon>
        <taxon>Dikarya</taxon>
        <taxon>Basidiomycota</taxon>
        <taxon>Agaricomycotina</taxon>
        <taxon>Agaricomycetes</taxon>
        <taxon>Agaricomycetidae</taxon>
        <taxon>Boletales</taxon>
        <taxon>Sclerodermatineae</taxon>
        <taxon>Sclerodermataceae</taxon>
        <taxon>Scleroderma</taxon>
    </lineage>
</organism>
<dbReference type="InParanoid" id="A0A0C3DZP2"/>
<evidence type="ECO:0000313" key="1">
    <source>
        <dbReference type="EMBL" id="KIM66020.1"/>
    </source>
</evidence>
<accession>A0A0C3DZP2</accession>
<name>A0A0C3DZP2_9AGAM</name>
<gene>
    <name evidence="1" type="ORF">SCLCIDRAFT_396529</name>
</gene>
<keyword evidence="2" id="KW-1185">Reference proteome</keyword>